<comment type="subcellular location">
    <subcellularLocation>
        <location evidence="1">Cell inner membrane</location>
        <topology evidence="1">Peripheral membrane protein</topology>
    </subcellularLocation>
</comment>
<dbReference type="GO" id="GO:0016887">
    <property type="term" value="F:ATP hydrolysis activity"/>
    <property type="evidence" value="ECO:0007669"/>
    <property type="project" value="InterPro"/>
</dbReference>
<comment type="caution">
    <text evidence="11">The sequence shown here is derived from an EMBL/GenBank/DDBJ whole genome shotgun (WGS) entry which is preliminary data.</text>
</comment>
<evidence type="ECO:0000256" key="2">
    <source>
        <dbReference type="ARBA" id="ARBA00005417"/>
    </source>
</evidence>
<keyword evidence="5" id="KW-0997">Cell inner membrane</keyword>
<dbReference type="Pfam" id="PF00005">
    <property type="entry name" value="ABC_tran"/>
    <property type="match status" value="1"/>
</dbReference>
<dbReference type="GO" id="GO:0005524">
    <property type="term" value="F:ATP binding"/>
    <property type="evidence" value="ECO:0007669"/>
    <property type="project" value="UniProtKB-KW"/>
</dbReference>
<dbReference type="Proteomes" id="UP000335415">
    <property type="component" value="Unassembled WGS sequence"/>
</dbReference>
<organism evidence="11 12">
    <name type="scientific">Affinibrenneria salicis</name>
    <dbReference type="NCBI Taxonomy" id="2590031"/>
    <lineage>
        <taxon>Bacteria</taxon>
        <taxon>Pseudomonadati</taxon>
        <taxon>Pseudomonadota</taxon>
        <taxon>Gammaproteobacteria</taxon>
        <taxon>Enterobacterales</taxon>
        <taxon>Pectobacteriaceae</taxon>
        <taxon>Affinibrenneria</taxon>
    </lineage>
</organism>
<keyword evidence="9" id="KW-0472">Membrane</keyword>
<keyword evidence="8" id="KW-1278">Translocase</keyword>
<sequence>MLLHNQIYSNEKTGMNNQTHPPLLAVEGLTLMIQGQRKINRISFTLHAGERLCLLGASGSGKSLTARCLLGVPPAHGQIGGYIRIQGHDVTRVNAPLRRGAQRLAAIFQDSSVALNPLVSVGKQLLMALRCAAPDRQSLRREAVYPLLSAVGFEQPADIARRYPAEISGGQRQRVCIALALACRSPLLVADEPTTALDMVTQAKVLRALQRCTRGEAAAGLLFITHDIAVAAALCERALVMSQGEIVEQGPLRDLLRNPRHPYTRSLVAAARAASLSFPPASAAALLAS</sequence>
<evidence type="ECO:0000313" key="11">
    <source>
        <dbReference type="EMBL" id="KAA9001791.1"/>
    </source>
</evidence>
<dbReference type="PANTHER" id="PTHR43297">
    <property type="entry name" value="OLIGOPEPTIDE TRANSPORT ATP-BINDING PROTEIN APPD"/>
    <property type="match status" value="1"/>
</dbReference>
<protein>
    <submittedName>
        <fullName evidence="11">ABC transporter ATP-binding protein</fullName>
    </submittedName>
</protein>
<name>A0A5J5G410_9GAMM</name>
<evidence type="ECO:0000256" key="6">
    <source>
        <dbReference type="ARBA" id="ARBA00022741"/>
    </source>
</evidence>
<accession>A0A5J5G410</accession>
<dbReference type="PANTHER" id="PTHR43297:SF14">
    <property type="entry name" value="ATPASE AAA-TYPE CORE DOMAIN-CONTAINING PROTEIN"/>
    <property type="match status" value="1"/>
</dbReference>
<keyword evidence="6" id="KW-0547">Nucleotide-binding</keyword>
<reference evidence="11 12" key="1">
    <citation type="submission" date="2019-09" db="EMBL/GenBank/DDBJ databases">
        <authorList>
            <person name="Li Y."/>
        </authorList>
    </citation>
    <scope>NUCLEOTIDE SEQUENCE [LARGE SCALE GENOMIC DNA]</scope>
    <source>
        <strain evidence="11 12">L3-3HA</strain>
    </source>
</reference>
<keyword evidence="3" id="KW-0813">Transport</keyword>
<dbReference type="PROSITE" id="PS00211">
    <property type="entry name" value="ABC_TRANSPORTER_1"/>
    <property type="match status" value="1"/>
</dbReference>
<keyword evidence="7 11" id="KW-0067">ATP-binding</keyword>
<proteinExistence type="inferred from homology"/>
<dbReference type="EMBL" id="VYKJ01000002">
    <property type="protein sequence ID" value="KAA9001791.1"/>
    <property type="molecule type" value="Genomic_DNA"/>
</dbReference>
<gene>
    <name evidence="11" type="ORF">FJU30_05735</name>
</gene>
<dbReference type="SUPFAM" id="SSF52540">
    <property type="entry name" value="P-loop containing nucleoside triphosphate hydrolases"/>
    <property type="match status" value="1"/>
</dbReference>
<evidence type="ECO:0000256" key="7">
    <source>
        <dbReference type="ARBA" id="ARBA00022840"/>
    </source>
</evidence>
<dbReference type="InterPro" id="IPR003439">
    <property type="entry name" value="ABC_transporter-like_ATP-bd"/>
</dbReference>
<dbReference type="PROSITE" id="PS50893">
    <property type="entry name" value="ABC_TRANSPORTER_2"/>
    <property type="match status" value="1"/>
</dbReference>
<evidence type="ECO:0000256" key="1">
    <source>
        <dbReference type="ARBA" id="ARBA00004417"/>
    </source>
</evidence>
<evidence type="ECO:0000259" key="10">
    <source>
        <dbReference type="PROSITE" id="PS50893"/>
    </source>
</evidence>
<dbReference type="InterPro" id="IPR017871">
    <property type="entry name" value="ABC_transporter-like_CS"/>
</dbReference>
<dbReference type="OrthoDB" id="6520252at2"/>
<dbReference type="GO" id="GO:0005886">
    <property type="term" value="C:plasma membrane"/>
    <property type="evidence" value="ECO:0007669"/>
    <property type="project" value="UniProtKB-SubCell"/>
</dbReference>
<dbReference type="InterPro" id="IPR003593">
    <property type="entry name" value="AAA+_ATPase"/>
</dbReference>
<dbReference type="InterPro" id="IPR027417">
    <property type="entry name" value="P-loop_NTPase"/>
</dbReference>
<dbReference type="CDD" id="cd03257">
    <property type="entry name" value="ABC_NikE_OppD_transporters"/>
    <property type="match status" value="1"/>
</dbReference>
<dbReference type="AlphaFoldDB" id="A0A5J5G410"/>
<evidence type="ECO:0000256" key="8">
    <source>
        <dbReference type="ARBA" id="ARBA00022967"/>
    </source>
</evidence>
<keyword evidence="4" id="KW-1003">Cell membrane</keyword>
<dbReference type="SMART" id="SM00382">
    <property type="entry name" value="AAA"/>
    <property type="match status" value="1"/>
</dbReference>
<evidence type="ECO:0000313" key="12">
    <source>
        <dbReference type="Proteomes" id="UP000335415"/>
    </source>
</evidence>
<keyword evidence="12" id="KW-1185">Reference proteome</keyword>
<evidence type="ECO:0000256" key="4">
    <source>
        <dbReference type="ARBA" id="ARBA00022475"/>
    </source>
</evidence>
<dbReference type="InterPro" id="IPR050388">
    <property type="entry name" value="ABC_Ni/Peptide_Import"/>
</dbReference>
<feature type="domain" description="ABC transporter" evidence="10">
    <location>
        <begin position="24"/>
        <end position="268"/>
    </location>
</feature>
<evidence type="ECO:0000256" key="5">
    <source>
        <dbReference type="ARBA" id="ARBA00022519"/>
    </source>
</evidence>
<comment type="similarity">
    <text evidence="2">Belongs to the ABC transporter superfamily.</text>
</comment>
<evidence type="ECO:0000256" key="3">
    <source>
        <dbReference type="ARBA" id="ARBA00022448"/>
    </source>
</evidence>
<dbReference type="Gene3D" id="3.40.50.300">
    <property type="entry name" value="P-loop containing nucleotide triphosphate hydrolases"/>
    <property type="match status" value="1"/>
</dbReference>
<evidence type="ECO:0000256" key="9">
    <source>
        <dbReference type="ARBA" id="ARBA00023136"/>
    </source>
</evidence>